<dbReference type="PANTHER" id="PTHR46720">
    <property type="entry name" value="HYDROXYLASE, PUTATIVE (AFU_ORTHOLOGUE AFUA_3G01460)-RELATED"/>
    <property type="match status" value="1"/>
</dbReference>
<dbReference type="Pfam" id="PF01494">
    <property type="entry name" value="FAD_binding_3"/>
    <property type="match status" value="1"/>
</dbReference>
<accession>A0AA38NPU7</accession>
<name>A0AA38NPU7_9AGAR</name>
<dbReference type="GO" id="GO:0071949">
    <property type="term" value="F:FAD binding"/>
    <property type="evidence" value="ECO:0007669"/>
    <property type="project" value="InterPro"/>
</dbReference>
<evidence type="ECO:0000256" key="1">
    <source>
        <dbReference type="ARBA" id="ARBA00022630"/>
    </source>
</evidence>
<dbReference type="SUPFAM" id="SSF51905">
    <property type="entry name" value="FAD/NAD(P)-binding domain"/>
    <property type="match status" value="1"/>
</dbReference>
<evidence type="ECO:0000259" key="4">
    <source>
        <dbReference type="Pfam" id="PF01494"/>
    </source>
</evidence>
<dbReference type="GO" id="GO:0016491">
    <property type="term" value="F:oxidoreductase activity"/>
    <property type="evidence" value="ECO:0007669"/>
    <property type="project" value="UniProtKB-KW"/>
</dbReference>
<feature type="domain" description="FAD-binding" evidence="4">
    <location>
        <begin position="69"/>
        <end position="465"/>
    </location>
</feature>
<protein>
    <recommendedName>
        <fullName evidence="4">FAD-binding domain-containing protein</fullName>
    </recommendedName>
</protein>
<evidence type="ECO:0000256" key="2">
    <source>
        <dbReference type="ARBA" id="ARBA00022827"/>
    </source>
</evidence>
<dbReference type="GO" id="GO:0044550">
    <property type="term" value="P:secondary metabolite biosynthetic process"/>
    <property type="evidence" value="ECO:0007669"/>
    <property type="project" value="TreeGrafter"/>
</dbReference>
<sequence>MPREDCLLIFGSVRAISRTFKVAIEFVRSLPSTEHDTGICRARREAHRTLWMLSAFWNFTCALMGVVKLRVAICGGGIGGLAHACALAKYSDITVNIYESAAKLSPFGAGIGMWPRAWNVLCALGMGEDMAKITSVSPTNSTGPTLSSTVLASSTDRRSSMTVHSFSFRKSDQSNGFTFGNMFSRGPLLTFHRAQFQEVLAQHLPQSCRIHHSKRLKSYSQGRYGGPIRLSFEDGTQATCDVLVGADGIKSAVRSCLLREQAEFARYSGQPSNKILACKDYVSWAGSIAYRALIPVERLKEDCDQGLLVLPTTPTIYVGTDVHMIVYPVSKGQVVNLALFHFQPELQGMPYPGPWSKEVDESELFNIARFERWEPTVKHWLKHIRKPTKWAIHTVVDLPTYISGRAVLIGDAAHSCSPHQGTGAGQAIEDAYFLAELLGDPRTTLNTLPQALKIYDKFRRPWTQEASAKAMANGRYFTLHHDGFDFSHADAAAVVQKLHELTDLMIDEWKWCWTTTVEESLKAALLQLQDA</sequence>
<evidence type="ECO:0000313" key="6">
    <source>
        <dbReference type="Proteomes" id="UP001163798"/>
    </source>
</evidence>
<keyword evidence="6" id="KW-1185">Reference proteome</keyword>
<keyword evidence="3" id="KW-0560">Oxidoreductase</keyword>
<dbReference type="InterPro" id="IPR051104">
    <property type="entry name" value="FAD_monoxygenase"/>
</dbReference>
<dbReference type="PANTHER" id="PTHR46720:SF3">
    <property type="entry name" value="FAD-BINDING DOMAIN-CONTAINING PROTEIN-RELATED"/>
    <property type="match status" value="1"/>
</dbReference>
<evidence type="ECO:0000256" key="3">
    <source>
        <dbReference type="ARBA" id="ARBA00023002"/>
    </source>
</evidence>
<dbReference type="InterPro" id="IPR002938">
    <property type="entry name" value="FAD-bd"/>
</dbReference>
<dbReference type="Gene3D" id="3.50.50.60">
    <property type="entry name" value="FAD/NAD(P)-binding domain"/>
    <property type="match status" value="1"/>
</dbReference>
<dbReference type="AlphaFoldDB" id="A0AA38NPU7"/>
<reference evidence="5" key="1">
    <citation type="submission" date="2022-08" db="EMBL/GenBank/DDBJ databases">
        <authorList>
            <consortium name="DOE Joint Genome Institute"/>
            <person name="Min B."/>
            <person name="Riley R."/>
            <person name="Sierra-Patev S."/>
            <person name="Naranjo-Ortiz M."/>
            <person name="Looney B."/>
            <person name="Konkel Z."/>
            <person name="Slot J.C."/>
            <person name="Sakamoto Y."/>
            <person name="Steenwyk J.L."/>
            <person name="Rokas A."/>
            <person name="Carro J."/>
            <person name="Camarero S."/>
            <person name="Ferreira P."/>
            <person name="Molpeceres G."/>
            <person name="Ruiz-Duenas F.J."/>
            <person name="Serrano A."/>
            <person name="Henrissat B."/>
            <person name="Drula E."/>
            <person name="Hughes K.W."/>
            <person name="Mata J.L."/>
            <person name="Ishikawa N.K."/>
            <person name="Vargas-Isla R."/>
            <person name="Ushijima S."/>
            <person name="Smith C.A."/>
            <person name="Ahrendt S."/>
            <person name="Andreopoulos W."/>
            <person name="He G."/>
            <person name="Labutti K."/>
            <person name="Lipzen A."/>
            <person name="Ng V."/>
            <person name="Sandor L."/>
            <person name="Barry K."/>
            <person name="Martinez A.T."/>
            <person name="Xiao Y."/>
            <person name="Gibbons J.G."/>
            <person name="Terashima K."/>
            <person name="Hibbett D.S."/>
            <person name="Grigoriev I.V."/>
        </authorList>
    </citation>
    <scope>NUCLEOTIDE SEQUENCE</scope>
    <source>
        <strain evidence="5">TFB10291</strain>
    </source>
</reference>
<dbReference type="EMBL" id="MU793307">
    <property type="protein sequence ID" value="KAJ3786755.1"/>
    <property type="molecule type" value="Genomic_DNA"/>
</dbReference>
<dbReference type="Proteomes" id="UP001163798">
    <property type="component" value="Unassembled WGS sequence"/>
</dbReference>
<evidence type="ECO:0000313" key="5">
    <source>
        <dbReference type="EMBL" id="KAJ3786755.1"/>
    </source>
</evidence>
<keyword evidence="2" id="KW-0274">FAD</keyword>
<dbReference type="SUPFAM" id="SSF54373">
    <property type="entry name" value="FAD-linked reductases, C-terminal domain"/>
    <property type="match status" value="1"/>
</dbReference>
<gene>
    <name evidence="5" type="ORF">GGU10DRAFT_386425</name>
</gene>
<keyword evidence="1" id="KW-0285">Flavoprotein</keyword>
<dbReference type="PRINTS" id="PR00420">
    <property type="entry name" value="RNGMNOXGNASE"/>
</dbReference>
<proteinExistence type="predicted"/>
<dbReference type="InterPro" id="IPR036188">
    <property type="entry name" value="FAD/NAD-bd_sf"/>
</dbReference>
<comment type="caution">
    <text evidence="5">The sequence shown here is derived from an EMBL/GenBank/DDBJ whole genome shotgun (WGS) entry which is preliminary data.</text>
</comment>
<organism evidence="5 6">
    <name type="scientific">Lentinula aff. detonsa</name>
    <dbReference type="NCBI Taxonomy" id="2804958"/>
    <lineage>
        <taxon>Eukaryota</taxon>
        <taxon>Fungi</taxon>
        <taxon>Dikarya</taxon>
        <taxon>Basidiomycota</taxon>
        <taxon>Agaricomycotina</taxon>
        <taxon>Agaricomycetes</taxon>
        <taxon>Agaricomycetidae</taxon>
        <taxon>Agaricales</taxon>
        <taxon>Marasmiineae</taxon>
        <taxon>Omphalotaceae</taxon>
        <taxon>Lentinula</taxon>
    </lineage>
</organism>